<dbReference type="SMART" id="SM01040">
    <property type="entry name" value="Bro-N"/>
    <property type="match status" value="1"/>
</dbReference>
<proteinExistence type="predicted"/>
<dbReference type="Proteomes" id="UP000218387">
    <property type="component" value="Chromosome"/>
</dbReference>
<dbReference type="RefSeq" id="WP_096919130.1">
    <property type="nucleotide sequence ID" value="NZ_CP029487.1"/>
</dbReference>
<dbReference type="Pfam" id="PF03374">
    <property type="entry name" value="ANT"/>
    <property type="match status" value="1"/>
</dbReference>
<accession>A0A4V1GMA1</accession>
<dbReference type="KEGG" id="emt:CPZ25_014925"/>
<dbReference type="EMBL" id="CP029487">
    <property type="protein sequence ID" value="QCT72566.1"/>
    <property type="molecule type" value="Genomic_DNA"/>
</dbReference>
<sequence length="246" mass="28038">MQAMIQEFVDERFGRVRVLEEGDGTVLFCGADVARALGYRNTRSAIKRHCRYGVKRTVPHPQNPRRLLDMFFLPEGDLYRLIIGSKLPSAVAFEKWVFDVLLPGLRAAGGYTVRRPEISALLFEKERQVQALTAQLAERKDLELFASQLMRAGGGVSMLRMARLLQDAGVRTGRTRMMAWMRRQGYLCRSKKEDNIPTQRGMALGLFVVEESLYAPRPGVVLLNQTTRVTPKGQQYFLKVYPRELD</sequence>
<evidence type="ECO:0000313" key="2">
    <source>
        <dbReference type="EMBL" id="QCT72566.1"/>
    </source>
</evidence>
<feature type="domain" description="Bro-N" evidence="1">
    <location>
        <begin position="2"/>
        <end position="109"/>
    </location>
</feature>
<dbReference type="Pfam" id="PF02498">
    <property type="entry name" value="Bro-N"/>
    <property type="match status" value="1"/>
</dbReference>
<gene>
    <name evidence="2" type="ORF">CPZ25_014925</name>
</gene>
<dbReference type="InterPro" id="IPR005039">
    <property type="entry name" value="Ant_C"/>
</dbReference>
<dbReference type="PANTHER" id="PTHR36180">
    <property type="entry name" value="DNA-BINDING PROTEIN-RELATED-RELATED"/>
    <property type="match status" value="1"/>
</dbReference>
<dbReference type="InterPro" id="IPR003497">
    <property type="entry name" value="BRO_N_domain"/>
</dbReference>
<dbReference type="AlphaFoldDB" id="A0A4V1GMA1"/>
<protein>
    <submittedName>
        <fullName evidence="2">Phage repressor protein/antirepressor Ant</fullName>
    </submittedName>
</protein>
<name>A0A4V1GMA1_EUBML</name>
<dbReference type="PANTHER" id="PTHR36180:SF2">
    <property type="entry name" value="BRO FAMILY PROTEIN"/>
    <property type="match status" value="1"/>
</dbReference>
<evidence type="ECO:0000259" key="1">
    <source>
        <dbReference type="PROSITE" id="PS51750"/>
    </source>
</evidence>
<keyword evidence="3" id="KW-1185">Reference proteome</keyword>
<reference evidence="2 3" key="1">
    <citation type="submission" date="2018-05" db="EMBL/GenBank/DDBJ databases">
        <title>Genome comparison of Eubacterium sp.</title>
        <authorList>
            <person name="Feng Y."/>
            <person name="Sanchez-Andrea I."/>
            <person name="Stams A.J.M."/>
            <person name="De Vos W.M."/>
        </authorList>
    </citation>
    <scope>NUCLEOTIDE SEQUENCE [LARGE SCALE GENOMIC DNA]</scope>
    <source>
        <strain evidence="2 3">YI</strain>
    </source>
</reference>
<dbReference type="GO" id="GO:0003677">
    <property type="term" value="F:DNA binding"/>
    <property type="evidence" value="ECO:0007669"/>
    <property type="project" value="InterPro"/>
</dbReference>
<evidence type="ECO:0000313" key="3">
    <source>
        <dbReference type="Proteomes" id="UP000218387"/>
    </source>
</evidence>
<dbReference type="PROSITE" id="PS51750">
    <property type="entry name" value="BRO_N"/>
    <property type="match status" value="1"/>
</dbReference>
<organism evidence="2 3">
    <name type="scientific">Eubacterium maltosivorans</name>
    <dbReference type="NCBI Taxonomy" id="2041044"/>
    <lineage>
        <taxon>Bacteria</taxon>
        <taxon>Bacillati</taxon>
        <taxon>Bacillota</taxon>
        <taxon>Clostridia</taxon>
        <taxon>Eubacteriales</taxon>
        <taxon>Eubacteriaceae</taxon>
        <taxon>Eubacterium</taxon>
    </lineage>
</organism>